<keyword evidence="2" id="KW-1185">Reference proteome</keyword>
<dbReference type="EMBL" id="AP025739">
    <property type="protein sequence ID" value="BDI32779.1"/>
    <property type="molecule type" value="Genomic_DNA"/>
</dbReference>
<proteinExistence type="predicted"/>
<evidence type="ECO:0000313" key="1">
    <source>
        <dbReference type="EMBL" id="BDI32779.1"/>
    </source>
</evidence>
<reference evidence="1 2" key="1">
    <citation type="journal article" date="2019" name="Int. J. Syst. Evol. Microbiol.">
        <title>Capsulimonas corticalis gen. nov., sp. nov., an aerobic capsulated bacterium, of a novel bacterial order, Capsulimonadales ord. nov., of the class Armatimonadia of the phylum Armatimonadetes.</title>
        <authorList>
            <person name="Li J."/>
            <person name="Kudo C."/>
            <person name="Tonouchi A."/>
        </authorList>
    </citation>
    <scope>NUCLEOTIDE SEQUENCE [LARGE SCALE GENOMIC DNA]</scope>
    <source>
        <strain evidence="1 2">AX-7</strain>
    </source>
</reference>
<dbReference type="Pfam" id="PF05168">
    <property type="entry name" value="HEPN"/>
    <property type="match status" value="1"/>
</dbReference>
<dbReference type="InterPro" id="IPR007842">
    <property type="entry name" value="HEPN_dom"/>
</dbReference>
<sequence length="136" mass="15126">MPDEKDQDAWLIERSTAQNNWAQAKSDYATAVTLHDAGIYYAAVFFAQQTAEKCLRAACILRLQKNPRGHNIIQSANALHAPLEVMNAAAELNADFLTARTVEAAEGVPAQMYDREIAVRHLEAGRVVMDWVRALM</sequence>
<protein>
    <submittedName>
        <fullName evidence="1">HEPN domain-containing protein</fullName>
    </submittedName>
</protein>
<dbReference type="SMART" id="SM00748">
    <property type="entry name" value="HEPN"/>
    <property type="match status" value="1"/>
</dbReference>
<name>A0A402CQ54_9BACT</name>
<dbReference type="SUPFAM" id="SSF81593">
    <property type="entry name" value="Nucleotidyltransferase substrate binding subunit/domain"/>
    <property type="match status" value="1"/>
</dbReference>
<organism evidence="1 2">
    <name type="scientific">Capsulimonas corticalis</name>
    <dbReference type="NCBI Taxonomy" id="2219043"/>
    <lineage>
        <taxon>Bacteria</taxon>
        <taxon>Bacillati</taxon>
        <taxon>Armatimonadota</taxon>
        <taxon>Armatimonadia</taxon>
        <taxon>Capsulimonadales</taxon>
        <taxon>Capsulimonadaceae</taxon>
        <taxon>Capsulimonas</taxon>
    </lineage>
</organism>
<gene>
    <name evidence="1" type="ORF">CCAX7_48300</name>
</gene>
<dbReference type="Proteomes" id="UP000287394">
    <property type="component" value="Chromosome"/>
</dbReference>
<dbReference type="PROSITE" id="PS50910">
    <property type="entry name" value="HEPN"/>
    <property type="match status" value="1"/>
</dbReference>
<dbReference type="KEGG" id="ccot:CCAX7_48300"/>
<dbReference type="RefSeq" id="WP_119319522.1">
    <property type="nucleotide sequence ID" value="NZ_AP025739.1"/>
</dbReference>
<dbReference type="OrthoDB" id="9808176at2"/>
<accession>A0A402CQ54</accession>
<dbReference type="AlphaFoldDB" id="A0A402CQ54"/>
<dbReference type="Gene3D" id="1.20.120.330">
    <property type="entry name" value="Nucleotidyltransferases domain 2"/>
    <property type="match status" value="1"/>
</dbReference>
<evidence type="ECO:0000313" key="2">
    <source>
        <dbReference type="Proteomes" id="UP000287394"/>
    </source>
</evidence>